<evidence type="ECO:0000256" key="1">
    <source>
        <dbReference type="ARBA" id="ARBA00023242"/>
    </source>
</evidence>
<dbReference type="GO" id="GO:0008270">
    <property type="term" value="F:zinc ion binding"/>
    <property type="evidence" value="ECO:0007669"/>
    <property type="project" value="InterPro"/>
</dbReference>
<sequence length="531" mass="59020">MSDCSLIDISLLEPSLVTPPLGQQPKASPGACERCHKYKEKCNFGMAQRTCSRCIALGEQCRPRLRKRMGRRPVAQQLPYGATSVMHLALVKGDHEDTVHPAAGARAICNGVKYANPAKRLRSRPGRPDPQFPRPNAPVRFDLCNPPCFRTLQPPIRSSWQVSQVLETPEGFFEAHRTFLLGPSFVGEFRAAVRRLFARSPQVLTDAYSIALKLMGSRHAASPNIDDCDLAIGAHCLQRLTDGSSSITHPEDAAAILLMGQAVLVYNTLIPSPATQVITRGTLLSAKPWYPALMKRPYLNAVTLAPVLMDTVDCLIRREIPVIRLPVLDGCVVDRFLGVCSSLLPLLYELCERSYHAKMNSLVDHVSPWDSVEDNVYSEIEGKIREWTPELPSCFFTRYSALEVSAMLAQARSYRIAAVLVIHRLRFPLGIEDFVAQHHADDILRELSILNTWPPDAATGLGLDFPLLVATLELPGPGSDIYRAFEPLRFRRQHSDEILDFIDFATAARGTGYQGLWFDLVHSRLHGVTVT</sequence>
<dbReference type="AlphaFoldDB" id="A0A9P8UUH5"/>
<dbReference type="Pfam" id="PF00172">
    <property type="entry name" value="Zn_clus"/>
    <property type="match status" value="1"/>
</dbReference>
<dbReference type="InterPro" id="IPR036864">
    <property type="entry name" value="Zn2-C6_fun-type_DNA-bd_sf"/>
</dbReference>
<dbReference type="Proteomes" id="UP000758603">
    <property type="component" value="Unassembled WGS sequence"/>
</dbReference>
<dbReference type="OrthoDB" id="4137815at2759"/>
<evidence type="ECO:0000313" key="3">
    <source>
        <dbReference type="EMBL" id="KAH6658556.1"/>
    </source>
</evidence>
<dbReference type="CDD" id="cd00067">
    <property type="entry name" value="GAL4"/>
    <property type="match status" value="1"/>
</dbReference>
<protein>
    <recommendedName>
        <fullName evidence="2">Zn(2)-C6 fungal-type domain-containing protein</fullName>
    </recommendedName>
</protein>
<evidence type="ECO:0000259" key="2">
    <source>
        <dbReference type="PROSITE" id="PS00463"/>
    </source>
</evidence>
<gene>
    <name evidence="3" type="ORF">BKA67DRAFT_217102</name>
</gene>
<dbReference type="PANTHER" id="PTHR37534">
    <property type="entry name" value="TRANSCRIPTIONAL ACTIVATOR PROTEIN UGA3"/>
    <property type="match status" value="1"/>
</dbReference>
<dbReference type="PROSITE" id="PS00463">
    <property type="entry name" value="ZN2_CY6_FUNGAL_1"/>
    <property type="match status" value="1"/>
</dbReference>
<dbReference type="PANTHER" id="PTHR37534:SF46">
    <property type="entry name" value="ZN(II)2CYS6 TRANSCRIPTION FACTOR (EUROFUNG)"/>
    <property type="match status" value="1"/>
</dbReference>
<name>A0A9P8UUH5_9PEZI</name>
<keyword evidence="4" id="KW-1185">Reference proteome</keyword>
<accession>A0A9P8UUH5</accession>
<dbReference type="SUPFAM" id="SSF57701">
    <property type="entry name" value="Zn2/Cys6 DNA-binding domain"/>
    <property type="match status" value="1"/>
</dbReference>
<organism evidence="3 4">
    <name type="scientific">Truncatella angustata</name>
    <dbReference type="NCBI Taxonomy" id="152316"/>
    <lineage>
        <taxon>Eukaryota</taxon>
        <taxon>Fungi</taxon>
        <taxon>Dikarya</taxon>
        <taxon>Ascomycota</taxon>
        <taxon>Pezizomycotina</taxon>
        <taxon>Sordariomycetes</taxon>
        <taxon>Xylariomycetidae</taxon>
        <taxon>Amphisphaeriales</taxon>
        <taxon>Sporocadaceae</taxon>
        <taxon>Truncatella</taxon>
    </lineage>
</organism>
<dbReference type="EMBL" id="JAGPXC010000002">
    <property type="protein sequence ID" value="KAH6658556.1"/>
    <property type="molecule type" value="Genomic_DNA"/>
</dbReference>
<reference evidence="3" key="1">
    <citation type="journal article" date="2021" name="Nat. Commun.">
        <title>Genetic determinants of endophytism in the Arabidopsis root mycobiome.</title>
        <authorList>
            <person name="Mesny F."/>
            <person name="Miyauchi S."/>
            <person name="Thiergart T."/>
            <person name="Pickel B."/>
            <person name="Atanasova L."/>
            <person name="Karlsson M."/>
            <person name="Huettel B."/>
            <person name="Barry K.W."/>
            <person name="Haridas S."/>
            <person name="Chen C."/>
            <person name="Bauer D."/>
            <person name="Andreopoulos W."/>
            <person name="Pangilinan J."/>
            <person name="LaButti K."/>
            <person name="Riley R."/>
            <person name="Lipzen A."/>
            <person name="Clum A."/>
            <person name="Drula E."/>
            <person name="Henrissat B."/>
            <person name="Kohler A."/>
            <person name="Grigoriev I.V."/>
            <person name="Martin F.M."/>
            <person name="Hacquard S."/>
        </authorList>
    </citation>
    <scope>NUCLEOTIDE SEQUENCE</scope>
    <source>
        <strain evidence="3">MPI-SDFR-AT-0073</strain>
    </source>
</reference>
<dbReference type="RefSeq" id="XP_045962790.1">
    <property type="nucleotide sequence ID" value="XM_046095540.1"/>
</dbReference>
<dbReference type="GeneID" id="70124433"/>
<keyword evidence="1" id="KW-0539">Nucleus</keyword>
<dbReference type="InterPro" id="IPR001138">
    <property type="entry name" value="Zn2Cys6_DnaBD"/>
</dbReference>
<proteinExistence type="predicted"/>
<evidence type="ECO:0000313" key="4">
    <source>
        <dbReference type="Proteomes" id="UP000758603"/>
    </source>
</evidence>
<comment type="caution">
    <text evidence="3">The sequence shown here is derived from an EMBL/GenBank/DDBJ whole genome shotgun (WGS) entry which is preliminary data.</text>
</comment>
<feature type="domain" description="Zn(2)-C6 fungal-type" evidence="2">
    <location>
        <begin position="31"/>
        <end position="61"/>
    </location>
</feature>
<dbReference type="GO" id="GO:0000981">
    <property type="term" value="F:DNA-binding transcription factor activity, RNA polymerase II-specific"/>
    <property type="evidence" value="ECO:0007669"/>
    <property type="project" value="InterPro"/>
</dbReference>